<evidence type="ECO:0000256" key="1">
    <source>
        <dbReference type="ARBA" id="ARBA00023015"/>
    </source>
</evidence>
<protein>
    <submittedName>
        <fullName evidence="4">Helix-turn-helix domain-containing protein</fullName>
    </submittedName>
</protein>
<accession>A0ABD5UU01</accession>
<dbReference type="Proteomes" id="UP001596296">
    <property type="component" value="Unassembled WGS sequence"/>
</dbReference>
<name>A0ABD5UU01_9EURY</name>
<evidence type="ECO:0000313" key="5">
    <source>
        <dbReference type="Proteomes" id="UP001596296"/>
    </source>
</evidence>
<evidence type="ECO:0000256" key="2">
    <source>
        <dbReference type="ARBA" id="ARBA00023163"/>
    </source>
</evidence>
<feature type="domain" description="HTH bat-type" evidence="3">
    <location>
        <begin position="152"/>
        <end position="203"/>
    </location>
</feature>
<dbReference type="InterPro" id="IPR007050">
    <property type="entry name" value="HTH_bacterioopsin"/>
</dbReference>
<sequence>MVSVSLTLDVPTRAWIGDLSREFPDARFRIRSAQSCDDVGVGFVEVLTTDSDPDAIVERMEAYDEVYTVEVFQRGADRALIQLEADDPLLLRVLDRTGVPIEMPFEIVDGEVDWELTTTRNRLSTLADELERSDIGFMVEHIWESVQFDRILTERQAEVVATAIDLGYYDSPRGCTQGELADELEMAKSTCCEILHRAEERMIKQFEDGDQPAFTQPKKHA</sequence>
<dbReference type="EMBL" id="JBHSXL010000003">
    <property type="protein sequence ID" value="MFC6891592.1"/>
    <property type="molecule type" value="Genomic_DNA"/>
</dbReference>
<proteinExistence type="predicted"/>
<evidence type="ECO:0000313" key="4">
    <source>
        <dbReference type="EMBL" id="MFC6891592.1"/>
    </source>
</evidence>
<keyword evidence="5" id="KW-1185">Reference proteome</keyword>
<organism evidence="4 5">
    <name type="scientific">Halopenitus salinus</name>
    <dbReference type="NCBI Taxonomy" id="1198295"/>
    <lineage>
        <taxon>Archaea</taxon>
        <taxon>Methanobacteriati</taxon>
        <taxon>Methanobacteriota</taxon>
        <taxon>Stenosarchaea group</taxon>
        <taxon>Halobacteria</taxon>
        <taxon>Halobacteriales</taxon>
        <taxon>Haloferacaceae</taxon>
        <taxon>Halopenitus</taxon>
    </lineage>
</organism>
<dbReference type="AlphaFoldDB" id="A0ABD5UU01"/>
<keyword evidence="1" id="KW-0805">Transcription regulation</keyword>
<keyword evidence="2" id="KW-0804">Transcription</keyword>
<dbReference type="Pfam" id="PF04967">
    <property type="entry name" value="HTH_10"/>
    <property type="match status" value="1"/>
</dbReference>
<dbReference type="RefSeq" id="WP_379740104.1">
    <property type="nucleotide sequence ID" value="NZ_JBHSVN010000001.1"/>
</dbReference>
<gene>
    <name evidence="4" type="ORF">ACFQE9_03030</name>
</gene>
<comment type="caution">
    <text evidence="4">The sequence shown here is derived from an EMBL/GenBank/DDBJ whole genome shotgun (WGS) entry which is preliminary data.</text>
</comment>
<evidence type="ECO:0000259" key="3">
    <source>
        <dbReference type="Pfam" id="PF04967"/>
    </source>
</evidence>
<dbReference type="PANTHER" id="PTHR34236">
    <property type="entry name" value="DIMETHYL SULFOXIDE REDUCTASE TRANSCRIPTIONAL ACTIVATOR"/>
    <property type="match status" value="1"/>
</dbReference>
<dbReference type="PANTHER" id="PTHR34236:SF1">
    <property type="entry name" value="DIMETHYL SULFOXIDE REDUCTASE TRANSCRIPTIONAL ACTIVATOR"/>
    <property type="match status" value="1"/>
</dbReference>
<reference evidence="4 5" key="1">
    <citation type="journal article" date="2019" name="Int. J. Syst. Evol. Microbiol.">
        <title>The Global Catalogue of Microorganisms (GCM) 10K type strain sequencing project: providing services to taxonomists for standard genome sequencing and annotation.</title>
        <authorList>
            <consortium name="The Broad Institute Genomics Platform"/>
            <consortium name="The Broad Institute Genome Sequencing Center for Infectious Disease"/>
            <person name="Wu L."/>
            <person name="Ma J."/>
        </authorList>
    </citation>
    <scope>NUCLEOTIDE SEQUENCE [LARGE SCALE GENOMIC DNA]</scope>
    <source>
        <strain evidence="4 5">SKJ47</strain>
    </source>
</reference>